<organism evidence="7 8">
    <name type="scientific">Microbulbifer aggregans</name>
    <dbReference type="NCBI Taxonomy" id="1769779"/>
    <lineage>
        <taxon>Bacteria</taxon>
        <taxon>Pseudomonadati</taxon>
        <taxon>Pseudomonadota</taxon>
        <taxon>Gammaproteobacteria</taxon>
        <taxon>Cellvibrionales</taxon>
        <taxon>Microbulbiferaceae</taxon>
        <taxon>Microbulbifer</taxon>
    </lineage>
</organism>
<evidence type="ECO:0000256" key="2">
    <source>
        <dbReference type="ARBA" id="ARBA00006484"/>
    </source>
</evidence>
<name>A0A1C9W4P0_9GAMM</name>
<comment type="subcellular location">
    <subcellularLocation>
        <location evidence="1">Peroxisome</location>
    </subcellularLocation>
</comment>
<dbReference type="PRINTS" id="PR00081">
    <property type="entry name" value="GDHRDH"/>
</dbReference>
<dbReference type="AlphaFoldDB" id="A0A1C9W4P0"/>
<protein>
    <submittedName>
        <fullName evidence="7">D-beta-hydroxybutyrate dehydrogenase</fullName>
        <ecNumber evidence="7">1.1.1.30</ecNumber>
    </submittedName>
</protein>
<dbReference type="FunFam" id="3.40.50.720:FF:000301">
    <property type="entry name" value="Hydroxysteroid dehydrogenase like 2"/>
    <property type="match status" value="1"/>
</dbReference>
<dbReference type="Pfam" id="PF00106">
    <property type="entry name" value="adh_short"/>
    <property type="match status" value="1"/>
</dbReference>
<gene>
    <name evidence="7" type="primary">bdhA_2</name>
    <name evidence="7" type="ORF">AUP74_00644</name>
</gene>
<dbReference type="KEGG" id="micc:AUP74_00644"/>
<proteinExistence type="inferred from homology"/>
<evidence type="ECO:0000256" key="3">
    <source>
        <dbReference type="ARBA" id="ARBA00022857"/>
    </source>
</evidence>
<dbReference type="RefSeq" id="WP_069946288.1">
    <property type="nucleotide sequence ID" value="NZ_CP014143.1"/>
</dbReference>
<comment type="similarity">
    <text evidence="2 6">Belongs to the short-chain dehydrogenases/reductases (SDR) family.</text>
</comment>
<dbReference type="GO" id="GO:0003858">
    <property type="term" value="F:3-hydroxybutyrate dehydrogenase activity"/>
    <property type="evidence" value="ECO:0007669"/>
    <property type="project" value="UniProtKB-EC"/>
</dbReference>
<dbReference type="PANTHER" id="PTHR42808">
    <property type="entry name" value="HYDROXYSTEROID DEHYDROGENASE-LIKE PROTEIN 2"/>
    <property type="match status" value="1"/>
</dbReference>
<dbReference type="PANTHER" id="PTHR42808:SF3">
    <property type="entry name" value="HYDROXYSTEROID DEHYDROGENASE-LIKE PROTEIN 2"/>
    <property type="match status" value="1"/>
</dbReference>
<dbReference type="OrthoDB" id="9810935at2"/>
<evidence type="ECO:0000313" key="7">
    <source>
        <dbReference type="EMBL" id="AOS96114.1"/>
    </source>
</evidence>
<dbReference type="Gene3D" id="3.40.50.720">
    <property type="entry name" value="NAD(P)-binding Rossmann-like Domain"/>
    <property type="match status" value="1"/>
</dbReference>
<dbReference type="EMBL" id="CP014143">
    <property type="protein sequence ID" value="AOS96114.1"/>
    <property type="molecule type" value="Genomic_DNA"/>
</dbReference>
<dbReference type="EC" id="1.1.1.30" evidence="7"/>
<dbReference type="PRINTS" id="PR00080">
    <property type="entry name" value="SDRFAMILY"/>
</dbReference>
<accession>A0A1C9W4P0</accession>
<evidence type="ECO:0000256" key="6">
    <source>
        <dbReference type="RuleBase" id="RU000363"/>
    </source>
</evidence>
<dbReference type="NCBIfam" id="NF006133">
    <property type="entry name" value="PRK08278.1"/>
    <property type="match status" value="1"/>
</dbReference>
<dbReference type="STRING" id="1769779.AUP74_00644"/>
<dbReference type="InterPro" id="IPR036291">
    <property type="entry name" value="NAD(P)-bd_dom_sf"/>
</dbReference>
<keyword evidence="8" id="KW-1185">Reference proteome</keyword>
<dbReference type="Proteomes" id="UP000095672">
    <property type="component" value="Chromosome"/>
</dbReference>
<dbReference type="InterPro" id="IPR002347">
    <property type="entry name" value="SDR_fam"/>
</dbReference>
<keyword evidence="4 7" id="KW-0560">Oxidoreductase</keyword>
<evidence type="ECO:0000256" key="4">
    <source>
        <dbReference type="ARBA" id="ARBA00023002"/>
    </source>
</evidence>
<evidence type="ECO:0000256" key="1">
    <source>
        <dbReference type="ARBA" id="ARBA00004275"/>
    </source>
</evidence>
<dbReference type="InterPro" id="IPR051935">
    <property type="entry name" value="HSDL2"/>
</dbReference>
<dbReference type="PATRIC" id="fig|1769779.3.peg.658"/>
<evidence type="ECO:0000313" key="8">
    <source>
        <dbReference type="Proteomes" id="UP000095672"/>
    </source>
</evidence>
<keyword evidence="5" id="KW-0576">Peroxisome</keyword>
<evidence type="ECO:0000256" key="5">
    <source>
        <dbReference type="ARBA" id="ARBA00023140"/>
    </source>
</evidence>
<sequence length="290" mass="31135">MSESEAFASLTSNTGALKDKTVFITGASRGIGRAIALKCAANGANIVIAAKSAEPHPKLPGTIFSVAEEVEALGGKALPLQVDVREEDQVADAMSQAAEKFGGIDAVINNAGAINLTSVENTPPKRYDLMQSINSRAVYLTAHLAIPYLKQSKLGHIISLSPPLNLQPKWLGPCAPYALSKFGMTILSVGLAEELRDAGVSVTTLWPRTLVATAAIEFAVGSREMFEQSRKPMIMADAAFEILQTQNNELTGQQLIDEELLRERGVTDFTEYAHNPEKADQLAVDLFLEP</sequence>
<keyword evidence="3" id="KW-0521">NADP</keyword>
<dbReference type="SUPFAM" id="SSF51735">
    <property type="entry name" value="NAD(P)-binding Rossmann-fold domains"/>
    <property type="match status" value="1"/>
</dbReference>
<reference evidence="8" key="1">
    <citation type="submission" date="2016-01" db="EMBL/GenBank/DDBJ databases">
        <title>Complete genome sequence of Microbulbifer sp. CCB-MM1, a halophile isolated from Matang Mangrove Forest, Perak.</title>
        <authorList>
            <person name="Moh T.H."/>
            <person name="Dinesh B."/>
            <person name="Lau N.-S."/>
            <person name="Go F."/>
            <person name="Alexander Chong S.-C."/>
        </authorList>
    </citation>
    <scope>NUCLEOTIDE SEQUENCE [LARGE SCALE GENOMIC DNA]</scope>
    <source>
        <strain evidence="8">CCB-MM1</strain>
    </source>
</reference>